<feature type="transmembrane region" description="Helical" evidence="2">
    <location>
        <begin position="16"/>
        <end position="38"/>
    </location>
</feature>
<evidence type="ECO:0000313" key="4">
    <source>
        <dbReference type="Proteomes" id="UP000188145"/>
    </source>
</evidence>
<proteinExistence type="predicted"/>
<feature type="transmembrane region" description="Helical" evidence="2">
    <location>
        <begin position="83"/>
        <end position="104"/>
    </location>
</feature>
<evidence type="ECO:0000256" key="1">
    <source>
        <dbReference type="SAM" id="MobiDB-lite"/>
    </source>
</evidence>
<accession>A0A1Q2CRA9</accession>
<organism evidence="3 4">
    <name type="scientific">Tessaracoccus aquimaris</name>
    <dbReference type="NCBI Taxonomy" id="1332264"/>
    <lineage>
        <taxon>Bacteria</taxon>
        <taxon>Bacillati</taxon>
        <taxon>Actinomycetota</taxon>
        <taxon>Actinomycetes</taxon>
        <taxon>Propionibacteriales</taxon>
        <taxon>Propionibacteriaceae</taxon>
        <taxon>Tessaracoccus</taxon>
    </lineage>
</organism>
<keyword evidence="2" id="KW-1133">Transmembrane helix</keyword>
<keyword evidence="4" id="KW-1185">Reference proteome</keyword>
<dbReference type="EMBL" id="CP019606">
    <property type="protein sequence ID" value="AQP48642.1"/>
    <property type="molecule type" value="Genomic_DNA"/>
</dbReference>
<dbReference type="KEGG" id="tes:BW730_15165"/>
<dbReference type="Proteomes" id="UP000188145">
    <property type="component" value="Chromosome"/>
</dbReference>
<dbReference type="STRING" id="1332264.BW730_15165"/>
<feature type="compositionally biased region" description="Basic and acidic residues" evidence="1">
    <location>
        <begin position="180"/>
        <end position="189"/>
    </location>
</feature>
<reference evidence="4" key="1">
    <citation type="submission" date="2017-02" db="EMBL/GenBank/DDBJ databases">
        <title>Tessaracoccus aquaemaris sp. nov., isolated from the intestine of a Korean rockfish, Sebastes schlegelii, in a marine aquaculture pond.</title>
        <authorList>
            <person name="Tak E.J."/>
            <person name="Bae J.-W."/>
        </authorList>
    </citation>
    <scope>NUCLEOTIDE SEQUENCE [LARGE SCALE GENOMIC DNA]</scope>
    <source>
        <strain evidence="4">NSG39</strain>
    </source>
</reference>
<evidence type="ECO:0000256" key="2">
    <source>
        <dbReference type="SAM" id="Phobius"/>
    </source>
</evidence>
<sequence>MRRNALKNIRGGSQTWWVATIASGFVTLFSTGYAVVAARTLADAVGSLILPCIVGSLFTILLAKHPRIAPHALDSDAMLMPWVIRLSMGLLTAGFVAMGVAAAMSGKEGGLLVAVVTGLFAAIFAFLIVRTWNGTFRVSGETFGIRLNEAPAEHPWLRIEPGRHDAADPSLPEDEWPAYDPRHQGRQER</sequence>
<keyword evidence="2" id="KW-0472">Membrane</keyword>
<keyword evidence="2" id="KW-0812">Transmembrane</keyword>
<gene>
    <name evidence="3" type="ORF">BW730_15165</name>
</gene>
<evidence type="ECO:0000313" key="3">
    <source>
        <dbReference type="EMBL" id="AQP48642.1"/>
    </source>
</evidence>
<dbReference type="RefSeq" id="WP_077686987.1">
    <property type="nucleotide sequence ID" value="NZ_CP019606.1"/>
</dbReference>
<protein>
    <submittedName>
        <fullName evidence="3">Uncharacterized protein</fullName>
    </submittedName>
</protein>
<dbReference type="AlphaFoldDB" id="A0A1Q2CRA9"/>
<name>A0A1Q2CRA9_9ACTN</name>
<feature type="transmembrane region" description="Helical" evidence="2">
    <location>
        <begin position="110"/>
        <end position="129"/>
    </location>
</feature>
<feature type="region of interest" description="Disordered" evidence="1">
    <location>
        <begin position="161"/>
        <end position="189"/>
    </location>
</feature>
<feature type="transmembrane region" description="Helical" evidence="2">
    <location>
        <begin position="44"/>
        <end position="63"/>
    </location>
</feature>